<evidence type="ECO:0000256" key="1">
    <source>
        <dbReference type="ARBA" id="ARBA00022676"/>
    </source>
</evidence>
<dbReference type="InterPro" id="IPR050194">
    <property type="entry name" value="Glycosyltransferase_grp1"/>
</dbReference>
<dbReference type="Proteomes" id="UP000193090">
    <property type="component" value="Unassembled WGS sequence"/>
</dbReference>
<keyword evidence="5" id="KW-1185">Reference proteome</keyword>
<reference evidence="4 5" key="1">
    <citation type="submission" date="2016-01" db="EMBL/GenBank/DDBJ databases">
        <title>The new phylogeny of the genus Mycobacterium.</title>
        <authorList>
            <person name="Tarcisio F."/>
            <person name="Conor M."/>
            <person name="Antonella G."/>
            <person name="Elisabetta G."/>
            <person name="Giulia F.S."/>
            <person name="Sara T."/>
            <person name="Anna F."/>
            <person name="Clotilde B."/>
            <person name="Roberto B."/>
            <person name="Veronica D.S."/>
            <person name="Fabio R."/>
            <person name="Monica P."/>
            <person name="Olivier J."/>
            <person name="Enrico T."/>
            <person name="Nicola S."/>
        </authorList>
    </citation>
    <scope>NUCLEOTIDE SEQUENCE [LARGE SCALE GENOMIC DNA]</scope>
    <source>
        <strain evidence="4 5">DSM 44153</strain>
    </source>
</reference>
<dbReference type="STRING" id="1798.AWC30_06895"/>
<evidence type="ECO:0000313" key="4">
    <source>
        <dbReference type="EMBL" id="ORX06129.1"/>
    </source>
</evidence>
<evidence type="ECO:0000259" key="3">
    <source>
        <dbReference type="Pfam" id="PF13439"/>
    </source>
</evidence>
<sequence length="186" mass="20227">MAIITESFPPRRAADTDSVLHLIGRLRGDDHEVLVIAPDNPRGQGRAERVHDGIRVHRVPVLRGRDGALHGLPRPRLLGVLRGFRPDVVHLAAPGLLGYGGLRAARRLGVPTVAVCRSGASGSRAGRAWLRHLHGRADRTLAPSAPALERLAAHKVPRVYFWPPERPTGYAELLDHYRAVAGGPTR</sequence>
<dbReference type="PANTHER" id="PTHR45947">
    <property type="entry name" value="SULFOQUINOVOSYL TRANSFERASE SQD2"/>
    <property type="match status" value="1"/>
</dbReference>
<dbReference type="InterPro" id="IPR028098">
    <property type="entry name" value="Glyco_trans_4-like_N"/>
</dbReference>
<accession>A0A1X2EN18</accession>
<dbReference type="GO" id="GO:1903509">
    <property type="term" value="P:liposaccharide metabolic process"/>
    <property type="evidence" value="ECO:0007669"/>
    <property type="project" value="UniProtKB-ARBA"/>
</dbReference>
<keyword evidence="2" id="KW-0808">Transferase</keyword>
<dbReference type="SUPFAM" id="SSF53756">
    <property type="entry name" value="UDP-Glycosyltransferase/glycogen phosphorylase"/>
    <property type="match status" value="1"/>
</dbReference>
<organism evidence="4 5">
    <name type="scientific">Mycolicibacillus trivialis</name>
    <dbReference type="NCBI Taxonomy" id="1798"/>
    <lineage>
        <taxon>Bacteria</taxon>
        <taxon>Bacillati</taxon>
        <taxon>Actinomycetota</taxon>
        <taxon>Actinomycetes</taxon>
        <taxon>Mycobacteriales</taxon>
        <taxon>Mycobacteriaceae</taxon>
        <taxon>Mycolicibacillus</taxon>
    </lineage>
</organism>
<dbReference type="GO" id="GO:0016758">
    <property type="term" value="F:hexosyltransferase activity"/>
    <property type="evidence" value="ECO:0007669"/>
    <property type="project" value="TreeGrafter"/>
</dbReference>
<comment type="caution">
    <text evidence="4">The sequence shown here is derived from an EMBL/GenBank/DDBJ whole genome shotgun (WGS) entry which is preliminary data.</text>
</comment>
<evidence type="ECO:0000313" key="5">
    <source>
        <dbReference type="Proteomes" id="UP000193090"/>
    </source>
</evidence>
<gene>
    <name evidence="4" type="ORF">AWC30_06895</name>
</gene>
<keyword evidence="1" id="KW-0328">Glycosyltransferase</keyword>
<protein>
    <recommendedName>
        <fullName evidence="3">Glycosyltransferase subfamily 4-like N-terminal domain-containing protein</fullName>
    </recommendedName>
</protein>
<dbReference type="PANTHER" id="PTHR45947:SF3">
    <property type="entry name" value="SULFOQUINOVOSYL TRANSFERASE SQD2"/>
    <property type="match status" value="1"/>
</dbReference>
<dbReference type="GO" id="GO:1901137">
    <property type="term" value="P:carbohydrate derivative biosynthetic process"/>
    <property type="evidence" value="ECO:0007669"/>
    <property type="project" value="UniProtKB-ARBA"/>
</dbReference>
<dbReference type="EMBL" id="LQPZ01000016">
    <property type="protein sequence ID" value="ORX06129.1"/>
    <property type="molecule type" value="Genomic_DNA"/>
</dbReference>
<dbReference type="Pfam" id="PF13439">
    <property type="entry name" value="Glyco_transf_4"/>
    <property type="match status" value="1"/>
</dbReference>
<feature type="domain" description="Glycosyltransferase subfamily 4-like N-terminal" evidence="3">
    <location>
        <begin position="19"/>
        <end position="163"/>
    </location>
</feature>
<name>A0A1X2EN18_9MYCO</name>
<dbReference type="GO" id="GO:0008610">
    <property type="term" value="P:lipid biosynthetic process"/>
    <property type="evidence" value="ECO:0007669"/>
    <property type="project" value="UniProtKB-ARBA"/>
</dbReference>
<dbReference type="AlphaFoldDB" id="A0A1X2EN18"/>
<dbReference type="Gene3D" id="3.40.50.2000">
    <property type="entry name" value="Glycogen Phosphorylase B"/>
    <property type="match status" value="1"/>
</dbReference>
<evidence type="ECO:0000256" key="2">
    <source>
        <dbReference type="ARBA" id="ARBA00022679"/>
    </source>
</evidence>
<proteinExistence type="predicted"/>